<evidence type="ECO:0000256" key="2">
    <source>
        <dbReference type="ARBA" id="ARBA00022741"/>
    </source>
</evidence>
<dbReference type="Proteomes" id="UP000036681">
    <property type="component" value="Unplaced"/>
</dbReference>
<dbReference type="InterPro" id="IPR000980">
    <property type="entry name" value="SH2"/>
</dbReference>
<evidence type="ECO:0000313" key="13">
    <source>
        <dbReference type="Proteomes" id="UP000036681"/>
    </source>
</evidence>
<dbReference type="SMART" id="SM00219">
    <property type="entry name" value="TyrKc"/>
    <property type="match status" value="1"/>
</dbReference>
<dbReference type="InterPro" id="IPR011009">
    <property type="entry name" value="Kinase-like_dom_sf"/>
</dbReference>
<keyword evidence="2 8" id="KW-0547">Nucleotide-binding</keyword>
<keyword evidence="4 8" id="KW-0067">ATP-binding</keyword>
<dbReference type="InterPro" id="IPR001245">
    <property type="entry name" value="Ser-Thr/Tyr_kinase_cat_dom"/>
</dbReference>
<name>A0A0M3I927_ASCLU</name>
<dbReference type="PROSITE" id="PS50001">
    <property type="entry name" value="SH2"/>
    <property type="match status" value="1"/>
</dbReference>
<keyword evidence="7" id="KW-0727">SH2 domain</keyword>
<dbReference type="Gene3D" id="1.10.510.10">
    <property type="entry name" value="Transferase(Phosphotransferase) domain 1"/>
    <property type="match status" value="1"/>
</dbReference>
<keyword evidence="1 9" id="KW-0808">Transferase</keyword>
<evidence type="ECO:0000256" key="9">
    <source>
        <dbReference type="RuleBase" id="RU362096"/>
    </source>
</evidence>
<feature type="region of interest" description="Disordered" evidence="10">
    <location>
        <begin position="369"/>
        <end position="442"/>
    </location>
</feature>
<dbReference type="FunFam" id="1.10.510.10:FF:000974">
    <property type="entry name" value="Tyrosine-protein kinase"/>
    <property type="match status" value="1"/>
</dbReference>
<dbReference type="PROSITE" id="PS50011">
    <property type="entry name" value="PROTEIN_KINASE_DOM"/>
    <property type="match status" value="1"/>
</dbReference>
<dbReference type="SUPFAM" id="SSF56112">
    <property type="entry name" value="Protein kinase-like (PK-like)"/>
    <property type="match status" value="1"/>
</dbReference>
<dbReference type="PRINTS" id="PR00109">
    <property type="entry name" value="TYRKINASE"/>
</dbReference>
<dbReference type="SMART" id="SM00252">
    <property type="entry name" value="SH2"/>
    <property type="match status" value="1"/>
</dbReference>
<evidence type="ECO:0000256" key="4">
    <source>
        <dbReference type="ARBA" id="ARBA00022840"/>
    </source>
</evidence>
<proteinExistence type="inferred from homology"/>
<protein>
    <recommendedName>
        <fullName evidence="9">Tyrosine-protein kinase</fullName>
        <ecNumber evidence="9">2.7.10.2</ecNumber>
    </recommendedName>
</protein>
<evidence type="ECO:0000256" key="3">
    <source>
        <dbReference type="ARBA" id="ARBA00022777"/>
    </source>
</evidence>
<dbReference type="GO" id="GO:0005524">
    <property type="term" value="F:ATP binding"/>
    <property type="evidence" value="ECO:0007669"/>
    <property type="project" value="UniProtKB-UniRule"/>
</dbReference>
<feature type="compositionally biased region" description="Basic and acidic residues" evidence="10">
    <location>
        <begin position="369"/>
        <end position="378"/>
    </location>
</feature>
<dbReference type="Pfam" id="PF00017">
    <property type="entry name" value="SH2"/>
    <property type="match status" value="1"/>
</dbReference>
<dbReference type="CDD" id="cd10361">
    <property type="entry name" value="SH2_Fps_family"/>
    <property type="match status" value="1"/>
</dbReference>
<dbReference type="InterPro" id="IPR008266">
    <property type="entry name" value="Tyr_kinase_AS"/>
</dbReference>
<feature type="domain" description="Protein kinase" evidence="12">
    <location>
        <begin position="114"/>
        <end position="372"/>
    </location>
</feature>
<keyword evidence="13" id="KW-1185">Reference proteome</keyword>
<evidence type="ECO:0000256" key="5">
    <source>
        <dbReference type="ARBA" id="ARBA00023137"/>
    </source>
</evidence>
<dbReference type="InterPro" id="IPR000719">
    <property type="entry name" value="Prot_kinase_dom"/>
</dbReference>
<comment type="catalytic activity">
    <reaction evidence="6 9">
        <text>L-tyrosyl-[protein] + ATP = O-phospho-L-tyrosyl-[protein] + ADP + H(+)</text>
        <dbReference type="Rhea" id="RHEA:10596"/>
        <dbReference type="Rhea" id="RHEA-COMP:10136"/>
        <dbReference type="Rhea" id="RHEA-COMP:20101"/>
        <dbReference type="ChEBI" id="CHEBI:15378"/>
        <dbReference type="ChEBI" id="CHEBI:30616"/>
        <dbReference type="ChEBI" id="CHEBI:46858"/>
        <dbReference type="ChEBI" id="CHEBI:61978"/>
        <dbReference type="ChEBI" id="CHEBI:456216"/>
        <dbReference type="EC" id="2.7.10.2"/>
    </reaction>
</comment>
<dbReference type="AlphaFoldDB" id="A0A0M3I927"/>
<dbReference type="InterPro" id="IPR050198">
    <property type="entry name" value="Non-receptor_tyrosine_kinases"/>
</dbReference>
<evidence type="ECO:0000313" key="14">
    <source>
        <dbReference type="WBParaSite" id="ALUE_0001391201-mRNA-1"/>
    </source>
</evidence>
<feature type="domain" description="SH2" evidence="11">
    <location>
        <begin position="9"/>
        <end position="102"/>
    </location>
</feature>
<dbReference type="InterPro" id="IPR035849">
    <property type="entry name" value="Fes/Fps/Fer_SH2"/>
</dbReference>
<accession>A0A0M3I927</accession>
<evidence type="ECO:0000256" key="8">
    <source>
        <dbReference type="PROSITE-ProRule" id="PRU10141"/>
    </source>
</evidence>
<evidence type="ECO:0000256" key="6">
    <source>
        <dbReference type="ARBA" id="ARBA00051245"/>
    </source>
</evidence>
<keyword evidence="3 9" id="KW-0418">Kinase</keyword>
<dbReference type="Gene3D" id="3.30.200.20">
    <property type="entry name" value="Phosphorylase Kinase, domain 1"/>
    <property type="match status" value="1"/>
</dbReference>
<feature type="compositionally biased region" description="Basic and acidic residues" evidence="10">
    <location>
        <begin position="399"/>
        <end position="409"/>
    </location>
</feature>
<keyword evidence="5 9" id="KW-0829">Tyrosine-protein kinase</keyword>
<evidence type="ECO:0000256" key="10">
    <source>
        <dbReference type="SAM" id="MobiDB-lite"/>
    </source>
</evidence>
<evidence type="ECO:0000259" key="11">
    <source>
        <dbReference type="PROSITE" id="PS50001"/>
    </source>
</evidence>
<evidence type="ECO:0000259" key="12">
    <source>
        <dbReference type="PROSITE" id="PS50011"/>
    </source>
</evidence>
<dbReference type="InterPro" id="IPR020635">
    <property type="entry name" value="Tyr_kinase_cat_dom"/>
</dbReference>
<dbReference type="EC" id="2.7.10.2" evidence="9"/>
<dbReference type="PROSITE" id="PS00107">
    <property type="entry name" value="PROTEIN_KINASE_ATP"/>
    <property type="match status" value="1"/>
</dbReference>
<evidence type="ECO:0000256" key="7">
    <source>
        <dbReference type="PROSITE-ProRule" id="PRU00191"/>
    </source>
</evidence>
<dbReference type="GO" id="GO:0004715">
    <property type="term" value="F:non-membrane spanning protein tyrosine kinase activity"/>
    <property type="evidence" value="ECO:0007669"/>
    <property type="project" value="UniProtKB-EC"/>
</dbReference>
<evidence type="ECO:0000256" key="1">
    <source>
        <dbReference type="ARBA" id="ARBA00022679"/>
    </source>
</evidence>
<feature type="binding site" evidence="8">
    <location>
        <position position="143"/>
    </location>
    <ligand>
        <name>ATP</name>
        <dbReference type="ChEBI" id="CHEBI:30616"/>
    </ligand>
</feature>
<dbReference type="InterPro" id="IPR017441">
    <property type="entry name" value="Protein_kinase_ATP_BS"/>
</dbReference>
<dbReference type="PROSITE" id="PS00109">
    <property type="entry name" value="PROTEIN_KINASE_TYR"/>
    <property type="match status" value="1"/>
</dbReference>
<dbReference type="SUPFAM" id="SSF55550">
    <property type="entry name" value="SH2 domain"/>
    <property type="match status" value="1"/>
</dbReference>
<dbReference type="Gene3D" id="3.30.505.10">
    <property type="entry name" value="SH2 domain"/>
    <property type="match status" value="1"/>
</dbReference>
<dbReference type="InterPro" id="IPR036860">
    <property type="entry name" value="SH2_dom_sf"/>
</dbReference>
<dbReference type="WBParaSite" id="ALUE_0001391201-mRNA-1">
    <property type="protein sequence ID" value="ALUE_0001391201-mRNA-1"/>
    <property type="gene ID" value="ALUE_0001391201"/>
</dbReference>
<comment type="similarity">
    <text evidence="9">Belongs to the protein kinase superfamily. Tyr protein kinase family.</text>
</comment>
<reference evidence="14" key="1">
    <citation type="submission" date="2017-02" db="UniProtKB">
        <authorList>
            <consortium name="WormBaseParasite"/>
        </authorList>
    </citation>
    <scope>IDENTIFICATION</scope>
</reference>
<sequence>MMSEYSLEYFHGALLDEDADKLLEKDGDFLIQSRSEPNHSRSKLILAVRKGGKPRRVDIQRLENGFRIVGKSFGDVKSLIEYYQTRTIEMGKGETLQLKHPVPKGKYQMNHSEIRLQRKIGSGAYGTVYRAILTRDGQLVAVKRIDSDDKTEQGLRDMMKEARVMQLYDHPNVVHFYGFIVDRPPYLLVMEYCKDGSVEDKLRECGIGISVATRVDLACQASRGIEYLHKMKCIHRDLATRNCLLSGSLLKLADFGMCRATLVYKIDLSKPQNVRWLAPEVWRTGETRFCTDIYAFGITLWEFFEIPYNSPYCTWKAYTVKEKVMKGYRMPSPEDMPDAVVTLMRKCWDHDPKRRPTATEVRKELEEINKSFNEEDSQRTAIGESSHRKRSSNYFISKYGEKMSEKSKNENTTGNKIYKGRQSRLSSQLSKGSPAEGSADVA</sequence>
<dbReference type="PANTHER" id="PTHR24418">
    <property type="entry name" value="TYROSINE-PROTEIN KINASE"/>
    <property type="match status" value="1"/>
</dbReference>
<dbReference type="Pfam" id="PF07714">
    <property type="entry name" value="PK_Tyr_Ser-Thr"/>
    <property type="match status" value="1"/>
</dbReference>
<dbReference type="CDD" id="cd00192">
    <property type="entry name" value="PTKc"/>
    <property type="match status" value="1"/>
</dbReference>
<organism evidence="13 14">
    <name type="scientific">Ascaris lumbricoides</name>
    <name type="common">Giant roundworm</name>
    <dbReference type="NCBI Taxonomy" id="6252"/>
    <lineage>
        <taxon>Eukaryota</taxon>
        <taxon>Metazoa</taxon>
        <taxon>Ecdysozoa</taxon>
        <taxon>Nematoda</taxon>
        <taxon>Chromadorea</taxon>
        <taxon>Rhabditida</taxon>
        <taxon>Spirurina</taxon>
        <taxon>Ascaridomorpha</taxon>
        <taxon>Ascaridoidea</taxon>
        <taxon>Ascarididae</taxon>
        <taxon>Ascaris</taxon>
    </lineage>
</organism>